<feature type="region of interest" description="Disordered" evidence="11">
    <location>
        <begin position="43"/>
        <end position="104"/>
    </location>
</feature>
<dbReference type="Pfam" id="PF05770">
    <property type="entry name" value="Ins134_P3_kin"/>
    <property type="match status" value="1"/>
</dbReference>
<evidence type="ECO:0000256" key="2">
    <source>
        <dbReference type="ARBA" id="ARBA00009601"/>
    </source>
</evidence>
<evidence type="ECO:0000256" key="5">
    <source>
        <dbReference type="ARBA" id="ARBA00022679"/>
    </source>
</evidence>
<evidence type="ECO:0000256" key="3">
    <source>
        <dbReference type="ARBA" id="ARBA00011245"/>
    </source>
</evidence>
<dbReference type="GO" id="GO:0000287">
    <property type="term" value="F:magnesium ion binding"/>
    <property type="evidence" value="ECO:0007669"/>
    <property type="project" value="InterPro"/>
</dbReference>
<accession>A0A8S9GW33</accession>
<dbReference type="GO" id="GO:0047325">
    <property type="term" value="F:inositol-3,4,5,6-tetrakisphosphate 1-kinase activity"/>
    <property type="evidence" value="ECO:0007669"/>
    <property type="project" value="InterPro"/>
</dbReference>
<comment type="caution">
    <text evidence="13">The sequence shown here is derived from an EMBL/GenBank/DDBJ whole genome shotgun (WGS) entry which is preliminary data.</text>
</comment>
<keyword evidence="8" id="KW-0418">Kinase</keyword>
<dbReference type="PANTHER" id="PTHR14217:SF29">
    <property type="entry name" value="INOSITOL-TETRAKISPHOSPHATE 1-KINASE"/>
    <property type="match status" value="1"/>
</dbReference>
<dbReference type="PANTHER" id="PTHR14217">
    <property type="entry name" value="INOSITOL-TETRAKISPHOSPHATE 1-KINASE"/>
    <property type="match status" value="1"/>
</dbReference>
<dbReference type="InterPro" id="IPR008656">
    <property type="entry name" value="Inositol_tetrakis-P_1-kinase"/>
</dbReference>
<evidence type="ECO:0000256" key="9">
    <source>
        <dbReference type="ARBA" id="ARBA00022840"/>
    </source>
</evidence>
<feature type="domain" description="Inositol 1,3,4-trisphosphate 5/6-kinase ATP-grasp" evidence="12">
    <location>
        <begin position="189"/>
        <end position="384"/>
    </location>
</feature>
<dbReference type="Gene3D" id="3.30.470.20">
    <property type="entry name" value="ATP-grasp fold, B domain"/>
    <property type="match status" value="1"/>
</dbReference>
<protein>
    <recommendedName>
        <fullName evidence="4">inositol-1,3,4-trisphosphate 5/6-kinase</fullName>
        <ecNumber evidence="4">2.7.1.159</ecNumber>
    </recommendedName>
</protein>
<dbReference type="GO" id="GO:0052725">
    <property type="term" value="F:inositol-1,3,4-trisphosphate 6-kinase activity"/>
    <property type="evidence" value="ECO:0007669"/>
    <property type="project" value="InterPro"/>
</dbReference>
<comment type="cofactor">
    <cofactor evidence="1">
        <name>Mg(2+)</name>
        <dbReference type="ChEBI" id="CHEBI:18420"/>
    </cofactor>
</comment>
<comment type="subunit">
    <text evidence="3">Monomer.</text>
</comment>
<comment type="similarity">
    <text evidence="2">Belongs to the ITPK1 family.</text>
</comment>
<dbReference type="SUPFAM" id="SSF56059">
    <property type="entry name" value="Glutathione synthetase ATP-binding domain-like"/>
    <property type="match status" value="1"/>
</dbReference>
<keyword evidence="10" id="KW-0460">Magnesium</keyword>
<dbReference type="Proteomes" id="UP000712281">
    <property type="component" value="Unassembled WGS sequence"/>
</dbReference>
<evidence type="ECO:0000256" key="11">
    <source>
        <dbReference type="SAM" id="MobiDB-lite"/>
    </source>
</evidence>
<evidence type="ECO:0000256" key="4">
    <source>
        <dbReference type="ARBA" id="ARBA00012017"/>
    </source>
</evidence>
<keyword evidence="6" id="KW-0479">Metal-binding</keyword>
<evidence type="ECO:0000259" key="12">
    <source>
        <dbReference type="Pfam" id="PF05770"/>
    </source>
</evidence>
<dbReference type="GO" id="GO:0005524">
    <property type="term" value="F:ATP binding"/>
    <property type="evidence" value="ECO:0007669"/>
    <property type="project" value="UniProtKB-KW"/>
</dbReference>
<dbReference type="EC" id="2.7.1.159" evidence="4"/>
<keyword evidence="9" id="KW-0067">ATP-binding</keyword>
<keyword evidence="5" id="KW-0808">Transferase</keyword>
<organism evidence="13 14">
    <name type="scientific">Brassica cretica</name>
    <name type="common">Mustard</name>
    <dbReference type="NCBI Taxonomy" id="69181"/>
    <lineage>
        <taxon>Eukaryota</taxon>
        <taxon>Viridiplantae</taxon>
        <taxon>Streptophyta</taxon>
        <taxon>Embryophyta</taxon>
        <taxon>Tracheophyta</taxon>
        <taxon>Spermatophyta</taxon>
        <taxon>Magnoliopsida</taxon>
        <taxon>eudicotyledons</taxon>
        <taxon>Gunneridae</taxon>
        <taxon>Pentapetalae</taxon>
        <taxon>rosids</taxon>
        <taxon>malvids</taxon>
        <taxon>Brassicales</taxon>
        <taxon>Brassicaceae</taxon>
        <taxon>Brassiceae</taxon>
        <taxon>Brassica</taxon>
    </lineage>
</organism>
<evidence type="ECO:0000256" key="1">
    <source>
        <dbReference type="ARBA" id="ARBA00001946"/>
    </source>
</evidence>
<dbReference type="GO" id="GO:0032957">
    <property type="term" value="P:inositol trisphosphate metabolic process"/>
    <property type="evidence" value="ECO:0007669"/>
    <property type="project" value="InterPro"/>
</dbReference>
<reference evidence="13" key="1">
    <citation type="submission" date="2019-12" db="EMBL/GenBank/DDBJ databases">
        <title>Genome sequencing and annotation of Brassica cretica.</title>
        <authorList>
            <person name="Studholme D.J."/>
            <person name="Sarris P.F."/>
        </authorList>
    </citation>
    <scope>NUCLEOTIDE SEQUENCE</scope>
    <source>
        <strain evidence="13">PFS-001/15</strain>
        <tissue evidence="13">Leaf</tissue>
    </source>
</reference>
<dbReference type="EMBL" id="QGKW02001988">
    <property type="protein sequence ID" value="KAF2550701.1"/>
    <property type="molecule type" value="Genomic_DNA"/>
</dbReference>
<evidence type="ECO:0000313" key="14">
    <source>
        <dbReference type="Proteomes" id="UP000712281"/>
    </source>
</evidence>
<evidence type="ECO:0000256" key="6">
    <source>
        <dbReference type="ARBA" id="ARBA00022723"/>
    </source>
</evidence>
<name>A0A8S9GW33_BRACR</name>
<dbReference type="InterPro" id="IPR040464">
    <property type="entry name" value="InsP(3)kin_ATP-grasp"/>
</dbReference>
<evidence type="ECO:0000256" key="10">
    <source>
        <dbReference type="ARBA" id="ARBA00022842"/>
    </source>
</evidence>
<dbReference type="GO" id="GO:0005737">
    <property type="term" value="C:cytoplasm"/>
    <property type="evidence" value="ECO:0007669"/>
    <property type="project" value="TreeGrafter"/>
</dbReference>
<evidence type="ECO:0000313" key="13">
    <source>
        <dbReference type="EMBL" id="KAF2550701.1"/>
    </source>
</evidence>
<gene>
    <name evidence="13" type="ORF">F2Q68_00037774</name>
</gene>
<proteinExistence type="inferred from homology"/>
<evidence type="ECO:0000256" key="8">
    <source>
        <dbReference type="ARBA" id="ARBA00022777"/>
    </source>
</evidence>
<keyword evidence="7" id="KW-0547">Nucleotide-binding</keyword>
<dbReference type="GO" id="GO:0052726">
    <property type="term" value="F:inositol-1,3,4-trisphosphate 5-kinase activity"/>
    <property type="evidence" value="ECO:0007669"/>
    <property type="project" value="InterPro"/>
</dbReference>
<evidence type="ECO:0000256" key="7">
    <source>
        <dbReference type="ARBA" id="ARBA00022741"/>
    </source>
</evidence>
<dbReference type="AlphaFoldDB" id="A0A8S9GW33"/>
<sequence>MLGSSEWSSGCESGWTLYLDHSVFSSPSSSCFRDINGFENRRRSKDSWSQNYVHQEEDEEEDLSMMSDASSGPRNVCEEDSVKKLNSVGPKKRNKSEKKRRDYEKMHSVLDDTASSHMLQKSVGGNKIEQTFPESTLDYSQGFSATHIQDYQQKHPEVTVLDPPSAIKRIYNRQSMLQGMADLNLSDCSGSIYVPKQLVVLKDSASSADRVVEAGLKFPLVAKPLWIDGTAKSHQLFLAYDKRSLAELEPPLVLQEFVNHGGVMFKVFVVGDIIKVVRRFSLPNVSSNCEKAKANGVFKFPRVSSAAASADNADLEPSVAELPPKPFLEALVKELRTLLGLRLFNIDMIREHGSKNVFSVIDINYFPGYGKMPDYEPVVVDFFHNLAQAKHKKKHYK</sequence>